<dbReference type="EMBL" id="JXLC01000001">
    <property type="protein sequence ID" value="OJG93497.1"/>
    <property type="molecule type" value="Genomic_DNA"/>
</dbReference>
<evidence type="ECO:0000256" key="3">
    <source>
        <dbReference type="SAM" id="SignalP"/>
    </source>
</evidence>
<keyword evidence="2" id="KW-0472">Membrane</keyword>
<gene>
    <name evidence="4" type="ORF">ATZ33_14705</name>
    <name evidence="5" type="ORF">RV15_GL000099</name>
</gene>
<evidence type="ECO:0000256" key="2">
    <source>
        <dbReference type="SAM" id="Phobius"/>
    </source>
</evidence>
<evidence type="ECO:0000313" key="5">
    <source>
        <dbReference type="EMBL" id="OJG93497.1"/>
    </source>
</evidence>
<dbReference type="AlphaFoldDB" id="A0A0S3KEB8"/>
<accession>A0A0S3KEB8</accession>
<feature type="chain" id="PRO_5043893002" evidence="3">
    <location>
        <begin position="30"/>
        <end position="129"/>
    </location>
</feature>
<keyword evidence="2" id="KW-1133">Transmembrane helix</keyword>
<feature type="compositionally biased region" description="Low complexity" evidence="1">
    <location>
        <begin position="46"/>
        <end position="73"/>
    </location>
</feature>
<dbReference type="NCBIfam" id="TIGR01167">
    <property type="entry name" value="LPXTG_anchor"/>
    <property type="match status" value="1"/>
</dbReference>
<feature type="region of interest" description="Disordered" evidence="1">
    <location>
        <begin position="45"/>
        <end position="90"/>
    </location>
</feature>
<evidence type="ECO:0000256" key="1">
    <source>
        <dbReference type="SAM" id="MobiDB-lite"/>
    </source>
</evidence>
<dbReference type="KEGG" id="ess:ATZ33_14705"/>
<keyword evidence="6" id="KW-1185">Reference proteome</keyword>
<feature type="transmembrane region" description="Helical" evidence="2">
    <location>
        <begin position="99"/>
        <end position="117"/>
    </location>
</feature>
<keyword evidence="3" id="KW-0732">Signal</keyword>
<reference evidence="5 7" key="1">
    <citation type="submission" date="2014-12" db="EMBL/GenBank/DDBJ databases">
        <title>Draft genome sequences of 29 type strains of Enterococci.</title>
        <authorList>
            <person name="Zhong Z."/>
            <person name="Sun Z."/>
            <person name="Liu W."/>
            <person name="Zhang W."/>
            <person name="Zhang H."/>
        </authorList>
    </citation>
    <scope>NUCLEOTIDE SEQUENCE [LARGE SCALE GENOMIC DNA]</scope>
    <source>
        <strain evidence="5 7">DSM 22801</strain>
    </source>
</reference>
<evidence type="ECO:0000313" key="6">
    <source>
        <dbReference type="Proteomes" id="UP000065511"/>
    </source>
</evidence>
<dbReference type="Proteomes" id="UP000065511">
    <property type="component" value="Chromosome"/>
</dbReference>
<sequence length="129" mass="13887">MKINNHVRHAFSFIAVLFLLLGVPKLAHAAENGGAIQTNGQITFFESEPSSSSSTEPTTSTSSSSSSTATTTSDQTFLPGKPTKPVGRYPSTGELVGKSLSVTGLALLLILLVLYLWKRKKHAEQKRRN</sequence>
<dbReference type="EMBL" id="CP013614">
    <property type="protein sequence ID" value="ALS02581.1"/>
    <property type="molecule type" value="Genomic_DNA"/>
</dbReference>
<protein>
    <submittedName>
        <fullName evidence="5">LPXTG-domain-containing protein cell wall anchor domain</fullName>
    </submittedName>
</protein>
<name>A0A0S3KEB8_9ENTE</name>
<evidence type="ECO:0000313" key="7">
    <source>
        <dbReference type="Proteomes" id="UP000183039"/>
    </source>
</evidence>
<dbReference type="Proteomes" id="UP000183039">
    <property type="component" value="Unassembled WGS sequence"/>
</dbReference>
<feature type="signal peptide" evidence="3">
    <location>
        <begin position="1"/>
        <end position="29"/>
    </location>
</feature>
<dbReference type="RefSeq" id="WP_071876101.1">
    <property type="nucleotide sequence ID" value="NZ_JXLC01000001.1"/>
</dbReference>
<keyword evidence="2" id="KW-0812">Transmembrane</keyword>
<organism evidence="5 7">
    <name type="scientific">Enterococcus silesiacus</name>
    <dbReference type="NCBI Taxonomy" id="332949"/>
    <lineage>
        <taxon>Bacteria</taxon>
        <taxon>Bacillati</taxon>
        <taxon>Bacillota</taxon>
        <taxon>Bacilli</taxon>
        <taxon>Lactobacillales</taxon>
        <taxon>Enterococcaceae</taxon>
        <taxon>Enterococcus</taxon>
    </lineage>
</organism>
<evidence type="ECO:0000313" key="4">
    <source>
        <dbReference type="EMBL" id="ALS02581.1"/>
    </source>
</evidence>
<reference evidence="4 6" key="2">
    <citation type="submission" date="2015-12" db="EMBL/GenBank/DDBJ databases">
        <authorList>
            <person name="Lauer A."/>
            <person name="Humrighouse B."/>
            <person name="Loparev V."/>
            <person name="Shewmaker P.L."/>
            <person name="Whitney A.M."/>
            <person name="McLaughlin R.W."/>
        </authorList>
    </citation>
    <scope>NUCLEOTIDE SEQUENCE [LARGE SCALE GENOMIC DNA]</scope>
    <source>
        <strain evidence="4 6">LMG 23085</strain>
    </source>
</reference>
<proteinExistence type="predicted"/>